<organism evidence="2 3">
    <name type="scientific">Sphaerobolus stellatus (strain SS14)</name>
    <dbReference type="NCBI Taxonomy" id="990650"/>
    <lineage>
        <taxon>Eukaryota</taxon>
        <taxon>Fungi</taxon>
        <taxon>Dikarya</taxon>
        <taxon>Basidiomycota</taxon>
        <taxon>Agaricomycotina</taxon>
        <taxon>Agaricomycetes</taxon>
        <taxon>Phallomycetidae</taxon>
        <taxon>Geastrales</taxon>
        <taxon>Sphaerobolaceae</taxon>
        <taxon>Sphaerobolus</taxon>
    </lineage>
</organism>
<keyword evidence="3" id="KW-1185">Reference proteome</keyword>
<sequence>MATLRDKYANSGSSAFSNSTNVLNSTIPLRTVYQAEDTNTDPDMTSCSTTQLRWRKFQLRWREFLFWSYSLEYFPVNIMLSLDLSAAIKGKPQNNEPLSDAMYETERERGSWNFFARRKVCSGKYGQRERTSGTKIQITDIEVTDKLVTATLSFHEPYKEADGQEFHPTQKPFQRFDFIFCRNLYKRRKARDDPMNQYEGDQNTFEARTGKKPSVKAKDSDEESMIISGRSKSRMNKAPALWIISTSITVSTPVPQSLRNARTPSLPTTGATPIKLAFITSGDFPS</sequence>
<feature type="region of interest" description="Disordered" evidence="1">
    <location>
        <begin position="192"/>
        <end position="225"/>
    </location>
</feature>
<protein>
    <submittedName>
        <fullName evidence="2">Uncharacterized protein</fullName>
    </submittedName>
</protein>
<dbReference type="Proteomes" id="UP000054279">
    <property type="component" value="Unassembled WGS sequence"/>
</dbReference>
<dbReference type="EMBL" id="KN837100">
    <property type="protein sequence ID" value="KIJ47797.1"/>
    <property type="molecule type" value="Genomic_DNA"/>
</dbReference>
<dbReference type="HOGENOM" id="CLU_973763_0_0_1"/>
<reference evidence="2 3" key="1">
    <citation type="submission" date="2014-06" db="EMBL/GenBank/DDBJ databases">
        <title>Evolutionary Origins and Diversification of the Mycorrhizal Mutualists.</title>
        <authorList>
            <consortium name="DOE Joint Genome Institute"/>
            <consortium name="Mycorrhizal Genomics Consortium"/>
            <person name="Kohler A."/>
            <person name="Kuo A."/>
            <person name="Nagy L.G."/>
            <person name="Floudas D."/>
            <person name="Copeland A."/>
            <person name="Barry K.W."/>
            <person name="Cichocki N."/>
            <person name="Veneault-Fourrey C."/>
            <person name="LaButti K."/>
            <person name="Lindquist E.A."/>
            <person name="Lipzen A."/>
            <person name="Lundell T."/>
            <person name="Morin E."/>
            <person name="Murat C."/>
            <person name="Riley R."/>
            <person name="Ohm R."/>
            <person name="Sun H."/>
            <person name="Tunlid A."/>
            <person name="Henrissat B."/>
            <person name="Grigoriev I.V."/>
            <person name="Hibbett D.S."/>
            <person name="Martin F."/>
        </authorList>
    </citation>
    <scope>NUCLEOTIDE SEQUENCE [LARGE SCALE GENOMIC DNA]</scope>
    <source>
        <strain evidence="2 3">SS14</strain>
    </source>
</reference>
<evidence type="ECO:0000313" key="3">
    <source>
        <dbReference type="Proteomes" id="UP000054279"/>
    </source>
</evidence>
<evidence type="ECO:0000256" key="1">
    <source>
        <dbReference type="SAM" id="MobiDB-lite"/>
    </source>
</evidence>
<proteinExistence type="predicted"/>
<dbReference type="AlphaFoldDB" id="A0A0C9VVS1"/>
<evidence type="ECO:0000313" key="2">
    <source>
        <dbReference type="EMBL" id="KIJ47797.1"/>
    </source>
</evidence>
<name>A0A0C9VVS1_SPHS4</name>
<accession>A0A0C9VVS1</accession>
<gene>
    <name evidence="2" type="ORF">M422DRAFT_248363</name>
</gene>